<evidence type="ECO:0000313" key="2">
    <source>
        <dbReference type="EMBL" id="MBZ6075044.1"/>
    </source>
</evidence>
<dbReference type="RefSeq" id="WP_224311082.1">
    <property type="nucleotide sequence ID" value="NZ_JAIRBM010000001.1"/>
</dbReference>
<comment type="caution">
    <text evidence="2">The sequence shown here is derived from an EMBL/GenBank/DDBJ whole genome shotgun (WGS) entry which is preliminary data.</text>
</comment>
<evidence type="ECO:0000259" key="1">
    <source>
        <dbReference type="Pfam" id="PF12706"/>
    </source>
</evidence>
<protein>
    <submittedName>
        <fullName evidence="2">Ribonuclease Z</fullName>
    </submittedName>
</protein>
<feature type="domain" description="Metallo-beta-lactamase" evidence="1">
    <location>
        <begin position="230"/>
        <end position="306"/>
    </location>
</feature>
<keyword evidence="3" id="KW-1185">Reference proteome</keyword>
<proteinExistence type="predicted"/>
<dbReference type="InterPro" id="IPR001279">
    <property type="entry name" value="Metallo-B-lactamas"/>
</dbReference>
<organism evidence="2 3">
    <name type="scientific">Microvirga puerhi</name>
    <dbReference type="NCBI Taxonomy" id="2876078"/>
    <lineage>
        <taxon>Bacteria</taxon>
        <taxon>Pseudomonadati</taxon>
        <taxon>Pseudomonadota</taxon>
        <taxon>Alphaproteobacteria</taxon>
        <taxon>Hyphomicrobiales</taxon>
        <taxon>Methylobacteriaceae</taxon>
        <taxon>Microvirga</taxon>
    </lineage>
</organism>
<accession>A0ABS7VHR2</accession>
<name>A0ABS7VHR2_9HYPH</name>
<dbReference type="Proteomes" id="UP000704176">
    <property type="component" value="Unassembled WGS sequence"/>
</dbReference>
<dbReference type="Gene3D" id="3.60.15.10">
    <property type="entry name" value="Ribonuclease Z/Hydroxyacylglutathione hydrolase-like"/>
    <property type="match status" value="1"/>
</dbReference>
<dbReference type="PANTHER" id="PTHR46018">
    <property type="entry name" value="ZINC PHOSPHODIESTERASE ELAC PROTEIN 1"/>
    <property type="match status" value="1"/>
</dbReference>
<evidence type="ECO:0000313" key="3">
    <source>
        <dbReference type="Proteomes" id="UP000704176"/>
    </source>
</evidence>
<dbReference type="PANTHER" id="PTHR46018:SF7">
    <property type="entry name" value="RIBONUCLEASE Z"/>
    <property type="match status" value="1"/>
</dbReference>
<dbReference type="Pfam" id="PF12706">
    <property type="entry name" value="Lactamase_B_2"/>
    <property type="match status" value="1"/>
</dbReference>
<dbReference type="SUPFAM" id="SSF56281">
    <property type="entry name" value="Metallo-hydrolase/oxidoreductase"/>
    <property type="match status" value="1"/>
</dbReference>
<dbReference type="InterPro" id="IPR036866">
    <property type="entry name" value="RibonucZ/Hydroxyglut_hydro"/>
</dbReference>
<reference evidence="2 3" key="1">
    <citation type="submission" date="2021-09" db="EMBL/GenBank/DDBJ databases">
        <title>The complete genome sequence of a new microorganism.</title>
        <authorList>
            <person name="Zi Z."/>
        </authorList>
    </citation>
    <scope>NUCLEOTIDE SEQUENCE [LARGE SCALE GENOMIC DNA]</scope>
    <source>
        <strain evidence="2 3">WGZ8</strain>
    </source>
</reference>
<dbReference type="NCBIfam" id="NF002558">
    <property type="entry name" value="PRK02126.1"/>
    <property type="match status" value="1"/>
</dbReference>
<sequence>MSWLIQPRLINGPFDDPGLYLDYRFGRRAILFDLGDLGALSPRELLRVSHVFVSHAHIDHFIGFDRLLRFCLHRPGPLHLVGPPGFIDHVEHKLRGYTWNLIDESSVDFQLHVGEFDGLRLDRFVVFSAQHVFERWEGRPPELPPGIVYADSDLRIESIALDHGIPSLAFGLRETRRVNVRRGVLEARGLPKGPWLTEAKNLLRAGIVDAEIAIPGNGRVALSKLKDDLFLTGPGQSIAYVTDTAPTSENAEKILTIAADVDQLFIEAVFPERDRALAEAALHLTAWEAGRLARKARAKRLVVFHHSARYITTPDALRAEAMLAFESAETA</sequence>
<dbReference type="EMBL" id="JAIRBM010000001">
    <property type="protein sequence ID" value="MBZ6075044.1"/>
    <property type="molecule type" value="Genomic_DNA"/>
</dbReference>
<gene>
    <name evidence="2" type="ORF">K9B37_01870</name>
</gene>